<dbReference type="RefSeq" id="XP_008475972.1">
    <property type="nucleotide sequence ID" value="XM_008477750.2"/>
</dbReference>
<protein>
    <submittedName>
        <fullName evidence="4">GPALPP motifs-containing protein 1</fullName>
    </submittedName>
</protein>
<keyword evidence="3" id="KW-1185">Reference proteome</keyword>
<feature type="region of interest" description="Disordered" evidence="1">
    <location>
        <begin position="97"/>
        <end position="147"/>
    </location>
</feature>
<dbReference type="Pfam" id="PF12572">
    <property type="entry name" value="DUF3752"/>
    <property type="match status" value="1"/>
</dbReference>
<accession>A0A1S3D793</accession>
<evidence type="ECO:0000259" key="2">
    <source>
        <dbReference type="Pfam" id="PF12572"/>
    </source>
</evidence>
<evidence type="ECO:0000313" key="4">
    <source>
        <dbReference type="RefSeq" id="XP_008475972.1"/>
    </source>
</evidence>
<feature type="compositionally biased region" description="Basic and acidic residues" evidence="1">
    <location>
        <begin position="126"/>
        <end position="147"/>
    </location>
</feature>
<evidence type="ECO:0000313" key="3">
    <source>
        <dbReference type="Proteomes" id="UP000079169"/>
    </source>
</evidence>
<organism evidence="3 4">
    <name type="scientific">Diaphorina citri</name>
    <name type="common">Asian citrus psyllid</name>
    <dbReference type="NCBI Taxonomy" id="121845"/>
    <lineage>
        <taxon>Eukaryota</taxon>
        <taxon>Metazoa</taxon>
        <taxon>Ecdysozoa</taxon>
        <taxon>Arthropoda</taxon>
        <taxon>Hexapoda</taxon>
        <taxon>Insecta</taxon>
        <taxon>Pterygota</taxon>
        <taxon>Neoptera</taxon>
        <taxon>Paraneoptera</taxon>
        <taxon>Hemiptera</taxon>
        <taxon>Sternorrhyncha</taxon>
        <taxon>Psylloidea</taxon>
        <taxon>Psyllidae</taxon>
        <taxon>Diaphorininae</taxon>
        <taxon>Diaphorina</taxon>
    </lineage>
</organism>
<dbReference type="InterPro" id="IPR022226">
    <property type="entry name" value="DUF3752"/>
</dbReference>
<dbReference type="OMA" id="DRERKEC"/>
<proteinExistence type="predicted"/>
<reference evidence="4" key="1">
    <citation type="submission" date="2025-08" db="UniProtKB">
        <authorList>
            <consortium name="RefSeq"/>
        </authorList>
    </citation>
    <scope>IDENTIFICATION</scope>
</reference>
<dbReference type="KEGG" id="dci:103512950"/>
<dbReference type="InterPro" id="IPR046331">
    <property type="entry name" value="GPAM1-like"/>
</dbReference>
<feature type="domain" description="DUF3752" evidence="2">
    <location>
        <begin position="33"/>
        <end position="171"/>
    </location>
</feature>
<dbReference type="STRING" id="121845.A0A1S3D793"/>
<gene>
    <name evidence="4" type="primary">LOC103512950</name>
</gene>
<feature type="region of interest" description="Disordered" evidence="1">
    <location>
        <begin position="25"/>
        <end position="81"/>
    </location>
</feature>
<sequence>MQNKKGTPEDDGTARREAWMLELPPESTVHLGLGPRQFRATEGPDMSNRSDWTDTPADKLKKQQKLLIEGEPPPNPEEERRKFLINERDKTMEQMIEKCKKSKKHKRDKSLMELHQEKLKKKQKKKDKERGDRPPERRPFDRDVDLQVNRFDEAQRKAIVNKAQLLDTRFSTGESKFL</sequence>
<dbReference type="PaxDb" id="121845-A0A1S3D793"/>
<name>A0A1S3D793_DIACI</name>
<evidence type="ECO:0000256" key="1">
    <source>
        <dbReference type="SAM" id="MobiDB-lite"/>
    </source>
</evidence>
<dbReference type="GeneID" id="103512950"/>
<dbReference type="Proteomes" id="UP000079169">
    <property type="component" value="Unplaced"/>
</dbReference>
<dbReference type="AlphaFoldDB" id="A0A1S3D793"/>
<dbReference type="PANTHER" id="PTHR46370:SF1">
    <property type="entry name" value="GPALPP MOTIFS-CONTAINING PROTEIN 1"/>
    <property type="match status" value="1"/>
</dbReference>
<dbReference type="PANTHER" id="PTHR46370">
    <property type="entry name" value="GPALPP MOTIFS-CONTAINING PROTEIN 1"/>
    <property type="match status" value="1"/>
</dbReference>